<comment type="caution">
    <text evidence="4">The sequence shown here is derived from an EMBL/GenBank/DDBJ whole genome shotgun (WGS) entry which is preliminary data.</text>
</comment>
<keyword evidence="1" id="KW-0378">Hydrolase</keyword>
<dbReference type="InterPro" id="IPR050135">
    <property type="entry name" value="dGTPase-like"/>
</dbReference>
<feature type="coiled-coil region" evidence="2">
    <location>
        <begin position="257"/>
        <end position="291"/>
    </location>
</feature>
<protein>
    <recommendedName>
        <fullName evidence="3">HD/PDEase domain-containing protein</fullName>
    </recommendedName>
</protein>
<dbReference type="eggNOG" id="COG0232">
    <property type="taxonomic scope" value="Bacteria"/>
</dbReference>
<dbReference type="CDD" id="cd00077">
    <property type="entry name" value="HDc"/>
    <property type="match status" value="1"/>
</dbReference>
<dbReference type="EMBL" id="AXZF01000053">
    <property type="protein sequence ID" value="ERT68718.1"/>
    <property type="molecule type" value="Genomic_DNA"/>
</dbReference>
<dbReference type="InterPro" id="IPR006261">
    <property type="entry name" value="dGTPase"/>
</dbReference>
<dbReference type="Gene3D" id="1.10.3210.10">
    <property type="entry name" value="Hypothetical protein af1432"/>
    <property type="match status" value="1"/>
</dbReference>
<dbReference type="InterPro" id="IPR006674">
    <property type="entry name" value="HD_domain"/>
</dbReference>
<dbReference type="STRING" id="1319815.HMPREF0202_01368"/>
<sequence>MKWNKLLCEKRFKQSSNEAYEFDERNEFDKDYSRIISSSSFRRLQDKTQVYPLKRGDFVRTRLTHSLEVSHIASSIGKSIEKYLQRGDQKISSLLSVTGLIHDLGNPPFGHSGEYIIQDFFKEYLKKSGYDNILTNIQKEDLLCFDGNVQTFRILRKLQYLGDKDSYNLTYATLATIMKYPTNSVEGNKKDKGKLIERKFGYFDSEKSDYDKIFEEMGIKGKRHPITFLLEAADDIAYCVADIEDGVQKKFITLQDLKNMLKKIGRKSLEVQELLEKIKEYEEKNKEIENSSLFEKIVVQKIKIYIQGKMIQEVIKSFIKNEEFILDGNFNKELLDDGAYKEIKDGLKNLAKNKIFQSKERVFTDILAAKVLRKLLNIFIEGMIDWLNNGEEASLTSRNIRVLISENYIINYESELKECKNKGDEIYTTLKLCVDFISGMTDQFAVDLYKKLQGISE</sequence>
<dbReference type="Pfam" id="PF01966">
    <property type="entry name" value="HD"/>
    <property type="match status" value="1"/>
</dbReference>
<keyword evidence="2" id="KW-0175">Coiled coil</keyword>
<dbReference type="Gene3D" id="1.10.3410.10">
    <property type="entry name" value="putative deoxyguanosinetriphosphate triphosphohydrolase like domain"/>
    <property type="match status" value="1"/>
</dbReference>
<dbReference type="InterPro" id="IPR023293">
    <property type="entry name" value="dGTP_triP_hydro_central_sf"/>
</dbReference>
<dbReference type="HOGENOM" id="CLU_028163_2_0_0"/>
<evidence type="ECO:0000313" key="4">
    <source>
        <dbReference type="EMBL" id="ERT68718.1"/>
    </source>
</evidence>
<dbReference type="PANTHER" id="PTHR11373:SF32">
    <property type="entry name" value="DEOXYGUANOSINETRIPHOSPHATE TRIPHOSPHOHYDROLASE"/>
    <property type="match status" value="1"/>
</dbReference>
<evidence type="ECO:0000313" key="5">
    <source>
        <dbReference type="Proteomes" id="UP000017081"/>
    </source>
</evidence>
<dbReference type="NCBIfam" id="TIGR01353">
    <property type="entry name" value="dGTP_triPase"/>
    <property type="match status" value="1"/>
</dbReference>
<dbReference type="InterPro" id="IPR027432">
    <property type="entry name" value="dGTP_triphosphohydrolase_C"/>
</dbReference>
<evidence type="ECO:0000256" key="1">
    <source>
        <dbReference type="ARBA" id="ARBA00022801"/>
    </source>
</evidence>
<dbReference type="SMART" id="SM00471">
    <property type="entry name" value="HDc"/>
    <property type="match status" value="1"/>
</dbReference>
<dbReference type="SUPFAM" id="SSF109604">
    <property type="entry name" value="HD-domain/PDEase-like"/>
    <property type="match status" value="1"/>
</dbReference>
<dbReference type="AlphaFoldDB" id="U7VD70"/>
<organism evidence="4 5">
    <name type="scientific">Cetobacterium somerae ATCC BAA-474</name>
    <dbReference type="NCBI Taxonomy" id="1319815"/>
    <lineage>
        <taxon>Bacteria</taxon>
        <taxon>Fusobacteriati</taxon>
        <taxon>Fusobacteriota</taxon>
        <taxon>Fusobacteriia</taxon>
        <taxon>Fusobacteriales</taxon>
        <taxon>Fusobacteriaceae</taxon>
        <taxon>Cetobacterium</taxon>
    </lineage>
</organism>
<dbReference type="PANTHER" id="PTHR11373">
    <property type="entry name" value="DEOXYNUCLEOSIDE TRIPHOSPHATE TRIPHOSPHOHYDROLASE"/>
    <property type="match status" value="1"/>
</dbReference>
<name>U7VD70_9FUSO</name>
<reference evidence="4 5" key="1">
    <citation type="submission" date="2013-08" db="EMBL/GenBank/DDBJ databases">
        <authorList>
            <person name="Weinstock G."/>
            <person name="Sodergren E."/>
            <person name="Wylie T."/>
            <person name="Fulton L."/>
            <person name="Fulton R."/>
            <person name="Fronick C."/>
            <person name="O'Laughlin M."/>
            <person name="Godfrey J."/>
            <person name="Miner T."/>
            <person name="Herter B."/>
            <person name="Appelbaum E."/>
            <person name="Cordes M."/>
            <person name="Lek S."/>
            <person name="Wollam A."/>
            <person name="Pepin K.H."/>
            <person name="Palsikar V.B."/>
            <person name="Mitreva M."/>
            <person name="Wilson R.K."/>
        </authorList>
    </citation>
    <scope>NUCLEOTIDE SEQUENCE [LARGE SCALE GENOMIC DNA]</scope>
    <source>
        <strain evidence="4 5">ATCC BAA-474</strain>
    </source>
</reference>
<dbReference type="RefSeq" id="WP_023050906.1">
    <property type="nucleotide sequence ID" value="NZ_CP173065.2"/>
</dbReference>
<feature type="domain" description="HD/PDEase" evidence="3">
    <location>
        <begin position="58"/>
        <end position="248"/>
    </location>
</feature>
<evidence type="ECO:0000259" key="3">
    <source>
        <dbReference type="SMART" id="SM00471"/>
    </source>
</evidence>
<gene>
    <name evidence="4" type="ORF">HMPREF0202_01368</name>
</gene>
<dbReference type="Proteomes" id="UP000017081">
    <property type="component" value="Unassembled WGS sequence"/>
</dbReference>
<dbReference type="GO" id="GO:0008832">
    <property type="term" value="F:dGTPase activity"/>
    <property type="evidence" value="ECO:0007669"/>
    <property type="project" value="TreeGrafter"/>
</dbReference>
<accession>U7VD70</accession>
<evidence type="ECO:0000256" key="2">
    <source>
        <dbReference type="SAM" id="Coils"/>
    </source>
</evidence>
<dbReference type="Gene3D" id="1.10.3550.10">
    <property type="entry name" value="eoxyguanosinetriphosphate triphosphohydrolase domain-like"/>
    <property type="match status" value="1"/>
</dbReference>
<proteinExistence type="predicted"/>
<keyword evidence="5" id="KW-1185">Reference proteome</keyword>
<dbReference type="InterPro" id="IPR003607">
    <property type="entry name" value="HD/PDEase_dom"/>
</dbReference>
<dbReference type="GO" id="GO:0006203">
    <property type="term" value="P:dGTP catabolic process"/>
    <property type="evidence" value="ECO:0007669"/>
    <property type="project" value="TreeGrafter"/>
</dbReference>